<dbReference type="RefSeq" id="WP_139329217.1">
    <property type="nucleotide sequence ID" value="NZ_FTOL01000001.1"/>
</dbReference>
<organism evidence="3 4">
    <name type="scientific">Chryseobacterium ureilyticum</name>
    <dbReference type="NCBI Taxonomy" id="373668"/>
    <lineage>
        <taxon>Bacteria</taxon>
        <taxon>Pseudomonadati</taxon>
        <taxon>Bacteroidota</taxon>
        <taxon>Flavobacteriia</taxon>
        <taxon>Flavobacteriales</taxon>
        <taxon>Weeksellaceae</taxon>
        <taxon>Chryseobacterium group</taxon>
        <taxon>Chryseobacterium</taxon>
    </lineage>
</organism>
<gene>
    <name evidence="3" type="ORF">SAMN05421786_101787</name>
</gene>
<dbReference type="PANTHER" id="PTHR36435">
    <property type="entry name" value="SLR1288 PROTEIN"/>
    <property type="match status" value="1"/>
</dbReference>
<evidence type="ECO:0000313" key="4">
    <source>
        <dbReference type="Proteomes" id="UP000186744"/>
    </source>
</evidence>
<feature type="transmembrane region" description="Helical" evidence="1">
    <location>
        <begin position="12"/>
        <end position="35"/>
    </location>
</feature>
<protein>
    <recommendedName>
        <fullName evidence="2">CAAX prenyl protease 2/Lysostaphin resistance protein A-like domain-containing protein</fullName>
    </recommendedName>
</protein>
<sequence length="236" mass="27196">MKDISLSGKYSIGILLTFVILIELMLYAFSVINIVTGIKAITSYTFFLSRIAIWSALLIIFLYNFFIERKPFLLKEEKKYSLSFYIRAVLILYFICTIGGVILNAVFMYLIQEKPSEKLFELTSIFKNNYFLIIFTCITAGAVEELLMRGYIQPRVEKIYNSPVTGILISAILFGILHSTYGTVGQVIIPFFIGLVFAIFYKLYSNIKILIICHFMIDFVSMMIMNFIDIKHLSVF</sequence>
<dbReference type="PANTHER" id="PTHR36435:SF1">
    <property type="entry name" value="CAAX AMINO TERMINAL PROTEASE FAMILY PROTEIN"/>
    <property type="match status" value="1"/>
</dbReference>
<dbReference type="EMBL" id="FTOL01000001">
    <property type="protein sequence ID" value="SIS65726.1"/>
    <property type="molecule type" value="Genomic_DNA"/>
</dbReference>
<name>A0A1N7KW60_9FLAO</name>
<feature type="domain" description="CAAX prenyl protease 2/Lysostaphin resistance protein A-like" evidence="2">
    <location>
        <begin position="129"/>
        <end position="220"/>
    </location>
</feature>
<dbReference type="Pfam" id="PF02517">
    <property type="entry name" value="Rce1-like"/>
    <property type="match status" value="1"/>
</dbReference>
<keyword evidence="1" id="KW-0812">Transmembrane</keyword>
<proteinExistence type="predicted"/>
<keyword evidence="4" id="KW-1185">Reference proteome</keyword>
<feature type="transmembrane region" description="Helical" evidence="1">
    <location>
        <begin position="209"/>
        <end position="228"/>
    </location>
</feature>
<evidence type="ECO:0000313" key="3">
    <source>
        <dbReference type="EMBL" id="SIS65726.1"/>
    </source>
</evidence>
<evidence type="ECO:0000259" key="2">
    <source>
        <dbReference type="Pfam" id="PF02517"/>
    </source>
</evidence>
<dbReference type="GO" id="GO:0004175">
    <property type="term" value="F:endopeptidase activity"/>
    <property type="evidence" value="ECO:0007669"/>
    <property type="project" value="UniProtKB-ARBA"/>
</dbReference>
<feature type="transmembrane region" description="Helical" evidence="1">
    <location>
        <begin position="88"/>
        <end position="110"/>
    </location>
</feature>
<reference evidence="4" key="1">
    <citation type="submission" date="2017-01" db="EMBL/GenBank/DDBJ databases">
        <authorList>
            <person name="Varghese N."/>
            <person name="Submissions S."/>
        </authorList>
    </citation>
    <scope>NUCLEOTIDE SEQUENCE [LARGE SCALE GENOMIC DNA]</scope>
    <source>
        <strain evidence="4">DSM 18017</strain>
    </source>
</reference>
<dbReference type="InterPro" id="IPR003675">
    <property type="entry name" value="Rce1/LyrA-like_dom"/>
</dbReference>
<evidence type="ECO:0000256" key="1">
    <source>
        <dbReference type="SAM" id="Phobius"/>
    </source>
</evidence>
<keyword evidence="1" id="KW-1133">Transmembrane helix</keyword>
<dbReference type="OrthoDB" id="9779573at2"/>
<feature type="transmembrane region" description="Helical" evidence="1">
    <location>
        <begin position="130"/>
        <end position="147"/>
    </location>
</feature>
<dbReference type="InterPro" id="IPR052710">
    <property type="entry name" value="CAAX_protease"/>
</dbReference>
<dbReference type="GO" id="GO:0080120">
    <property type="term" value="P:CAAX-box protein maturation"/>
    <property type="evidence" value="ECO:0007669"/>
    <property type="project" value="UniProtKB-ARBA"/>
</dbReference>
<keyword evidence="1" id="KW-0472">Membrane</keyword>
<accession>A0A1N7KW60</accession>
<feature type="transmembrane region" description="Helical" evidence="1">
    <location>
        <begin position="183"/>
        <end position="204"/>
    </location>
</feature>
<dbReference type="AlphaFoldDB" id="A0A1N7KW60"/>
<feature type="transmembrane region" description="Helical" evidence="1">
    <location>
        <begin position="47"/>
        <end position="67"/>
    </location>
</feature>
<dbReference type="STRING" id="373668.SAMN05421786_101787"/>
<feature type="transmembrane region" description="Helical" evidence="1">
    <location>
        <begin position="159"/>
        <end position="177"/>
    </location>
</feature>
<dbReference type="Proteomes" id="UP000186744">
    <property type="component" value="Unassembled WGS sequence"/>
</dbReference>